<evidence type="ECO:0000256" key="2">
    <source>
        <dbReference type="ARBA" id="ARBA00022691"/>
    </source>
</evidence>
<organism evidence="3 4">
    <name type="scientific">Paenibacillus methanolicus</name>
    <dbReference type="NCBI Taxonomy" id="582686"/>
    <lineage>
        <taxon>Bacteria</taxon>
        <taxon>Bacillati</taxon>
        <taxon>Bacillota</taxon>
        <taxon>Bacilli</taxon>
        <taxon>Bacillales</taxon>
        <taxon>Paenibacillaceae</taxon>
        <taxon>Paenibacillus</taxon>
    </lineage>
</organism>
<dbReference type="EMBL" id="VNHS01000006">
    <property type="protein sequence ID" value="TYP74119.1"/>
    <property type="molecule type" value="Genomic_DNA"/>
</dbReference>
<name>A0A5S5C4Q1_9BACL</name>
<keyword evidence="1" id="KW-0808">Transferase</keyword>
<dbReference type="Gene3D" id="3.40.50.150">
    <property type="entry name" value="Vaccinia Virus protein VP39"/>
    <property type="match status" value="1"/>
</dbReference>
<gene>
    <name evidence="3" type="ORF">BCM02_106400</name>
</gene>
<dbReference type="SUPFAM" id="SSF53335">
    <property type="entry name" value="S-adenosyl-L-methionine-dependent methyltransferases"/>
    <property type="match status" value="1"/>
</dbReference>
<dbReference type="PANTHER" id="PTHR32266:SF12">
    <property type="entry name" value="NICOTIANAMINE SYNTHASE 3"/>
    <property type="match status" value="1"/>
</dbReference>
<dbReference type="InterPro" id="IPR029063">
    <property type="entry name" value="SAM-dependent_MTases_sf"/>
</dbReference>
<dbReference type="CDD" id="cd02440">
    <property type="entry name" value="AdoMet_MTases"/>
    <property type="match status" value="1"/>
</dbReference>
<evidence type="ECO:0000313" key="4">
    <source>
        <dbReference type="Proteomes" id="UP000323257"/>
    </source>
</evidence>
<keyword evidence="4" id="KW-1185">Reference proteome</keyword>
<evidence type="ECO:0000313" key="3">
    <source>
        <dbReference type="EMBL" id="TYP74119.1"/>
    </source>
</evidence>
<sequence>MDRDLSISVDCVGGETSDQLVANFITYILEVVELLEREHDLTPANVKVTTLIERLKQQVTLQFSPDEIQAVLGNRQIQPLHPRLLAKLSECERHSELFYSRQLCQSHSLSLDRMTRLPSWGVYETLVGQEIQFIRKYTRQELIRTPIVFVGSGPMPLSAILIHLYTDVDVICLEMDDVAYNASRELLQRLGLENKVKVLHENGETFHYRAFRRVFVASLVSNKAAVLKQIKRTAHDPLVAVRTAEGMRQLIYESVDEEQLDQLGWVLMGRTSTEGSLVINSTLFMEQRE</sequence>
<dbReference type="AlphaFoldDB" id="A0A5S5C4Q1"/>
<dbReference type="GO" id="GO:0030418">
    <property type="term" value="P:nicotianamine biosynthetic process"/>
    <property type="evidence" value="ECO:0007669"/>
    <property type="project" value="InterPro"/>
</dbReference>
<keyword evidence="2" id="KW-0949">S-adenosyl-L-methionine</keyword>
<accession>A0A5S5C4Q1</accession>
<reference evidence="3 4" key="1">
    <citation type="submission" date="2019-07" db="EMBL/GenBank/DDBJ databases">
        <title>Genomic Encyclopedia of Type Strains, Phase III (KMG-III): the genomes of soil and plant-associated and newly described type strains.</title>
        <authorList>
            <person name="Whitman W."/>
        </authorList>
    </citation>
    <scope>NUCLEOTIDE SEQUENCE [LARGE SCALE GENOMIC DNA]</scope>
    <source>
        <strain evidence="3 4">BL24</strain>
    </source>
</reference>
<evidence type="ECO:0000256" key="1">
    <source>
        <dbReference type="ARBA" id="ARBA00022679"/>
    </source>
</evidence>
<dbReference type="RefSeq" id="WP_187434282.1">
    <property type="nucleotide sequence ID" value="NZ_VNHS01000006.1"/>
</dbReference>
<comment type="caution">
    <text evidence="3">The sequence shown here is derived from an EMBL/GenBank/DDBJ whole genome shotgun (WGS) entry which is preliminary data.</text>
</comment>
<dbReference type="Pfam" id="PF03059">
    <property type="entry name" value="NAS"/>
    <property type="match status" value="1"/>
</dbReference>
<proteinExistence type="predicted"/>
<dbReference type="Proteomes" id="UP000323257">
    <property type="component" value="Unassembled WGS sequence"/>
</dbReference>
<protein>
    <submittedName>
        <fullName evidence="3">Nicotianamine synthase-like protein</fullName>
    </submittedName>
</protein>
<dbReference type="PANTHER" id="PTHR32266">
    <property type="entry name" value="NICOTIANAMINE SYNTHASE 3"/>
    <property type="match status" value="1"/>
</dbReference>
<dbReference type="InterPro" id="IPR004298">
    <property type="entry name" value="Nicotian_synth"/>
</dbReference>
<dbReference type="PROSITE" id="PS51142">
    <property type="entry name" value="NAS"/>
    <property type="match status" value="1"/>
</dbReference>
<dbReference type="GO" id="GO:0030410">
    <property type="term" value="F:nicotianamine synthase activity"/>
    <property type="evidence" value="ECO:0007669"/>
    <property type="project" value="InterPro"/>
</dbReference>